<evidence type="ECO:0000313" key="7">
    <source>
        <dbReference type="EMBL" id="OQD86099.1"/>
    </source>
</evidence>
<comment type="similarity">
    <text evidence="2">Belongs to the oxygen-dependent FAD-linked oxidoreductase family.</text>
</comment>
<dbReference type="Gene3D" id="3.40.462.20">
    <property type="match status" value="1"/>
</dbReference>
<reference evidence="8" key="1">
    <citation type="journal article" date="2017" name="Nat. Microbiol.">
        <title>Global analysis of biosynthetic gene clusters reveals vast potential of secondary metabolite production in Penicillium species.</title>
        <authorList>
            <person name="Nielsen J.C."/>
            <person name="Grijseels S."/>
            <person name="Prigent S."/>
            <person name="Ji B."/>
            <person name="Dainat J."/>
            <person name="Nielsen K.F."/>
            <person name="Frisvad J.C."/>
            <person name="Workman M."/>
            <person name="Nielsen J."/>
        </authorList>
    </citation>
    <scope>NUCLEOTIDE SEQUENCE [LARGE SCALE GENOMIC DNA]</scope>
    <source>
        <strain evidence="8">IBT 31811</strain>
    </source>
</reference>
<dbReference type="SUPFAM" id="SSF56176">
    <property type="entry name" value="FAD-binding/transporter-associated domain-like"/>
    <property type="match status" value="1"/>
</dbReference>
<dbReference type="InterPro" id="IPR050416">
    <property type="entry name" value="FAD-linked_Oxidoreductase"/>
</dbReference>
<keyword evidence="3" id="KW-0285">Flavoprotein</keyword>
<dbReference type="InterPro" id="IPR016169">
    <property type="entry name" value="FAD-bd_PCMH_sub2"/>
</dbReference>
<dbReference type="Pfam" id="PF08031">
    <property type="entry name" value="BBE"/>
    <property type="match status" value="1"/>
</dbReference>
<evidence type="ECO:0000256" key="4">
    <source>
        <dbReference type="ARBA" id="ARBA00022827"/>
    </source>
</evidence>
<dbReference type="EMBL" id="MDYN01000008">
    <property type="protein sequence ID" value="OQD86099.1"/>
    <property type="molecule type" value="Genomic_DNA"/>
</dbReference>
<evidence type="ECO:0000259" key="6">
    <source>
        <dbReference type="Pfam" id="PF08031"/>
    </source>
</evidence>
<evidence type="ECO:0000256" key="1">
    <source>
        <dbReference type="ARBA" id="ARBA00001974"/>
    </source>
</evidence>
<dbReference type="STRING" id="416450.A0A1V6QA51"/>
<evidence type="ECO:0000256" key="5">
    <source>
        <dbReference type="ARBA" id="ARBA00023002"/>
    </source>
</evidence>
<dbReference type="InterPro" id="IPR036318">
    <property type="entry name" value="FAD-bd_PCMH-like_sf"/>
</dbReference>
<comment type="cofactor">
    <cofactor evidence="1">
        <name>FAD</name>
        <dbReference type="ChEBI" id="CHEBI:57692"/>
    </cofactor>
</comment>
<dbReference type="PANTHER" id="PTHR42973:SF39">
    <property type="entry name" value="FAD-BINDING PCMH-TYPE DOMAIN-CONTAINING PROTEIN"/>
    <property type="match status" value="1"/>
</dbReference>
<dbReference type="Gene3D" id="3.30.465.10">
    <property type="match status" value="1"/>
</dbReference>
<dbReference type="InterPro" id="IPR012951">
    <property type="entry name" value="BBE"/>
</dbReference>
<dbReference type="GO" id="GO:0050660">
    <property type="term" value="F:flavin adenine dinucleotide binding"/>
    <property type="evidence" value="ECO:0007669"/>
    <property type="project" value="InterPro"/>
</dbReference>
<evidence type="ECO:0000256" key="3">
    <source>
        <dbReference type="ARBA" id="ARBA00022630"/>
    </source>
</evidence>
<comment type="caution">
    <text evidence="7">The sequence shown here is derived from an EMBL/GenBank/DDBJ whole genome shotgun (WGS) entry which is preliminary data.</text>
</comment>
<dbReference type="GO" id="GO:0016491">
    <property type="term" value="F:oxidoreductase activity"/>
    <property type="evidence" value="ECO:0007669"/>
    <property type="project" value="UniProtKB-KW"/>
</dbReference>
<organism evidence="7 8">
    <name type="scientific">Penicillium antarcticum</name>
    <dbReference type="NCBI Taxonomy" id="416450"/>
    <lineage>
        <taxon>Eukaryota</taxon>
        <taxon>Fungi</taxon>
        <taxon>Dikarya</taxon>
        <taxon>Ascomycota</taxon>
        <taxon>Pezizomycotina</taxon>
        <taxon>Eurotiomycetes</taxon>
        <taxon>Eurotiomycetidae</taxon>
        <taxon>Eurotiales</taxon>
        <taxon>Aspergillaceae</taxon>
        <taxon>Penicillium</taxon>
    </lineage>
</organism>
<dbReference type="AlphaFoldDB" id="A0A1V6QA51"/>
<accession>A0A1V6QA51</accession>
<evidence type="ECO:0000256" key="2">
    <source>
        <dbReference type="ARBA" id="ARBA00005466"/>
    </source>
</evidence>
<gene>
    <name evidence="7" type="ORF">PENANT_c008G08009</name>
</gene>
<dbReference type="PANTHER" id="PTHR42973">
    <property type="entry name" value="BINDING OXIDOREDUCTASE, PUTATIVE (AFU_ORTHOLOGUE AFUA_1G17690)-RELATED"/>
    <property type="match status" value="1"/>
</dbReference>
<evidence type="ECO:0000313" key="8">
    <source>
        <dbReference type="Proteomes" id="UP000191672"/>
    </source>
</evidence>
<dbReference type="Proteomes" id="UP000191672">
    <property type="component" value="Unassembled WGS sequence"/>
</dbReference>
<name>A0A1V6QA51_9EURO</name>
<feature type="domain" description="Berberine/berberine-like" evidence="6">
    <location>
        <begin position="262"/>
        <end position="299"/>
    </location>
</feature>
<keyword evidence="5" id="KW-0560">Oxidoreductase</keyword>
<protein>
    <recommendedName>
        <fullName evidence="6">Berberine/berberine-like domain-containing protein</fullName>
    </recommendedName>
</protein>
<sequence>MDSCFLQATNWGWAADKLLAVEVVTAKGELLLCNKDQYQDLYWAARGAGPLFPAIATTFHLQLNPYPTGFRSSAYIYPAKMYREAFNWVQSVLPTADQDTEIVMVAFHSDGELCFKVDFVAMKSSVAEAEDALLTMHTGRPPGALSESVCQEESLENLHHGQAMASPKSLYYYADNAFIDEGANVTDVLEEGFVNLPPGKSWAFWCPMYPYSQRVGSDMAMRVPSNHYFSMYGIAESEDNTPQCKAWVENTIAGIKKHAVGSYIGESDLKEPPEWYWGARSAQRLAEVRQKWDEASLFSSVHQLSRK</sequence>
<keyword evidence="8" id="KW-1185">Reference proteome</keyword>
<keyword evidence="4" id="KW-0274">FAD</keyword>
<proteinExistence type="inferred from homology"/>